<feature type="region of interest" description="Disordered" evidence="1">
    <location>
        <begin position="72"/>
        <end position="155"/>
    </location>
</feature>
<comment type="caution">
    <text evidence="3">The sequence shown here is derived from an EMBL/GenBank/DDBJ whole genome shotgun (WGS) entry which is preliminary data.</text>
</comment>
<feature type="transmembrane region" description="Helical" evidence="2">
    <location>
        <begin position="334"/>
        <end position="357"/>
    </location>
</feature>
<feature type="transmembrane region" description="Helical" evidence="2">
    <location>
        <begin position="39"/>
        <end position="58"/>
    </location>
</feature>
<keyword evidence="4" id="KW-1185">Reference proteome</keyword>
<gene>
    <name evidence="3" type="ORF">GCM10022255_060370</name>
</gene>
<feature type="transmembrane region" description="Helical" evidence="2">
    <location>
        <begin position="157"/>
        <end position="177"/>
    </location>
</feature>
<feature type="transmembrane region" description="Helical" evidence="2">
    <location>
        <begin position="189"/>
        <end position="210"/>
    </location>
</feature>
<dbReference type="RefSeq" id="WP_345131697.1">
    <property type="nucleotide sequence ID" value="NZ_BAABAT010000019.1"/>
</dbReference>
<evidence type="ECO:0000256" key="2">
    <source>
        <dbReference type="SAM" id="Phobius"/>
    </source>
</evidence>
<dbReference type="EMBL" id="BAABAT010000019">
    <property type="protein sequence ID" value="GAA4254690.1"/>
    <property type="molecule type" value="Genomic_DNA"/>
</dbReference>
<proteinExistence type="predicted"/>
<organism evidence="3 4">
    <name type="scientific">Dactylosporangium darangshiense</name>
    <dbReference type="NCBI Taxonomy" id="579108"/>
    <lineage>
        <taxon>Bacteria</taxon>
        <taxon>Bacillati</taxon>
        <taxon>Actinomycetota</taxon>
        <taxon>Actinomycetes</taxon>
        <taxon>Micromonosporales</taxon>
        <taxon>Micromonosporaceae</taxon>
        <taxon>Dactylosporangium</taxon>
    </lineage>
</organism>
<feature type="region of interest" description="Disordered" evidence="1">
    <location>
        <begin position="653"/>
        <end position="672"/>
    </location>
</feature>
<protein>
    <submittedName>
        <fullName evidence="3">Uncharacterized protein</fullName>
    </submittedName>
</protein>
<feature type="compositionally biased region" description="Basic and acidic residues" evidence="1">
    <location>
        <begin position="94"/>
        <end position="108"/>
    </location>
</feature>
<feature type="transmembrane region" description="Helical" evidence="2">
    <location>
        <begin position="255"/>
        <end position="273"/>
    </location>
</feature>
<keyword evidence="2" id="KW-0812">Transmembrane</keyword>
<dbReference type="Proteomes" id="UP001500620">
    <property type="component" value="Unassembled WGS sequence"/>
</dbReference>
<evidence type="ECO:0000313" key="4">
    <source>
        <dbReference type="Proteomes" id="UP001500620"/>
    </source>
</evidence>
<reference evidence="4" key="1">
    <citation type="journal article" date="2019" name="Int. J. Syst. Evol. Microbiol.">
        <title>The Global Catalogue of Microorganisms (GCM) 10K type strain sequencing project: providing services to taxonomists for standard genome sequencing and annotation.</title>
        <authorList>
            <consortium name="The Broad Institute Genomics Platform"/>
            <consortium name="The Broad Institute Genome Sequencing Center for Infectious Disease"/>
            <person name="Wu L."/>
            <person name="Ma J."/>
        </authorList>
    </citation>
    <scope>NUCLEOTIDE SEQUENCE [LARGE SCALE GENOMIC DNA]</scope>
    <source>
        <strain evidence="4">JCM 17441</strain>
    </source>
</reference>
<keyword evidence="2" id="KW-0472">Membrane</keyword>
<sequence length="735" mass="76701">MSEAGRRARAALPAVALLVLATGAMLALSTLLGFAPLPAAWRIALTLVVAVLLALAAADQVRAALTDWQGASAAESGVHRRPRRNVLPQPNSRTDPDRSGEFTGERTETGIFTGRTRPVPTTDELWGASGEHTRPVSPAPESAEERRPERPKPRRPSWVRLAVTVAAALVLAALLWVPQVPVHGLAVRVTTFLLGYAAYALPVLPLLLAWPLPRLPREPWPWRLALVPVADRRMWNGGELRHLGTATLALLRERVLTRATGVVVAALGLLHLVRGNPDVLDGGAARAGGLAGYLIAEPLRLLLSGGGAIAVLGGVLASAAAITAASAGRAWGTVTGYTTLALSVVAPLGAVGAGHWLGYEYYLRTENGHVVVVAGLSPTHRQAVHDTKLSVEGLSPSLRQLFADGLPVSDYDDGDRIAKALAAPATSAAESYAGEEFDLRTGECFDWIGGSSQLRYVAQCNAAHVGEVTFVGHLPFTVNPGSKAVAAASQAMCEQSYGDYLGVPFGQSFLPLEKPLLPPGLEAAWHAKPVIACWLGSVGPWPLKGTKTVAALQQKAAWGPAGGCKIEVPDALRVTAEQPNARCLAPGPEQRLSVPGGGFAIDLEFAAIGKGAGGARIGAGCYDGANLANGYSFEVNADGVIEIYKHAGDQHPRVAASAKPKNAGPPTTASTPLQVSCKPTADGGVELTAFSTGNRKASFVDKDHPFTSLSPRLVLTNAGTGGVVMTTMIFNATRV</sequence>
<evidence type="ECO:0000313" key="3">
    <source>
        <dbReference type="EMBL" id="GAA4254690.1"/>
    </source>
</evidence>
<name>A0ABP8DFF3_9ACTN</name>
<accession>A0ABP8DFF3</accession>
<evidence type="ECO:0000256" key="1">
    <source>
        <dbReference type="SAM" id="MobiDB-lite"/>
    </source>
</evidence>
<keyword evidence="2" id="KW-1133">Transmembrane helix</keyword>
<feature type="transmembrane region" description="Helical" evidence="2">
    <location>
        <begin position="301"/>
        <end position="322"/>
    </location>
</feature>